<evidence type="ECO:0000313" key="2">
    <source>
        <dbReference type="Proteomes" id="UP001153387"/>
    </source>
</evidence>
<evidence type="ECO:0000313" key="1">
    <source>
        <dbReference type="EMBL" id="MDG0793996.1"/>
    </source>
</evidence>
<name>A0A9X4KLI9_9BACL</name>
<proteinExistence type="predicted"/>
<protein>
    <submittedName>
        <fullName evidence="1">DUF2750 domain-containing protein</fullName>
    </submittedName>
</protein>
<sequence>MYSSASMDLQEFMDELLPQLEEDGIKPSIFFNNDDSAVLNVETLIRDLKEELDKY</sequence>
<organism evidence="1 2">
    <name type="scientific">Cohnella ginsengisoli</name>
    <dbReference type="NCBI Taxonomy" id="425004"/>
    <lineage>
        <taxon>Bacteria</taxon>
        <taxon>Bacillati</taxon>
        <taxon>Bacillota</taxon>
        <taxon>Bacilli</taxon>
        <taxon>Bacillales</taxon>
        <taxon>Paenibacillaceae</taxon>
        <taxon>Cohnella</taxon>
    </lineage>
</organism>
<reference evidence="1 2" key="1">
    <citation type="submission" date="2022-10" db="EMBL/GenBank/DDBJ databases">
        <title>Comparative genomic analysis of Cohnella hashimotonis sp. nov., isolated from the International Space Station.</title>
        <authorList>
            <person name="Simpson A."/>
            <person name="Venkateswaran K."/>
        </authorList>
    </citation>
    <scope>NUCLEOTIDE SEQUENCE [LARGE SCALE GENOMIC DNA]</scope>
    <source>
        <strain evidence="1 2">DSM 18997</strain>
    </source>
</reference>
<keyword evidence="2" id="KW-1185">Reference proteome</keyword>
<comment type="caution">
    <text evidence="1">The sequence shown here is derived from an EMBL/GenBank/DDBJ whole genome shotgun (WGS) entry which is preliminary data.</text>
</comment>
<dbReference type="Proteomes" id="UP001153387">
    <property type="component" value="Unassembled WGS sequence"/>
</dbReference>
<dbReference type="AlphaFoldDB" id="A0A9X4KLI9"/>
<gene>
    <name evidence="1" type="ORF">OMP38_26615</name>
</gene>
<dbReference type="EMBL" id="JAPDHZ010000006">
    <property type="protein sequence ID" value="MDG0793996.1"/>
    <property type="molecule type" value="Genomic_DNA"/>
</dbReference>
<accession>A0A9X4KLI9</accession>